<comment type="caution">
    <text evidence="1">The sequence shown here is derived from an EMBL/GenBank/DDBJ whole genome shotgun (WGS) entry which is preliminary data.</text>
</comment>
<organism evidence="1 2">
    <name type="scientific">Ixodes persulcatus</name>
    <name type="common">Taiga tick</name>
    <dbReference type="NCBI Taxonomy" id="34615"/>
    <lineage>
        <taxon>Eukaryota</taxon>
        <taxon>Metazoa</taxon>
        <taxon>Ecdysozoa</taxon>
        <taxon>Arthropoda</taxon>
        <taxon>Chelicerata</taxon>
        <taxon>Arachnida</taxon>
        <taxon>Acari</taxon>
        <taxon>Parasitiformes</taxon>
        <taxon>Ixodida</taxon>
        <taxon>Ixodoidea</taxon>
        <taxon>Ixodidae</taxon>
        <taxon>Ixodinae</taxon>
        <taxon>Ixodes</taxon>
    </lineage>
</organism>
<dbReference type="EMBL" id="JABSTQ010011392">
    <property type="protein sequence ID" value="KAG0411913.1"/>
    <property type="molecule type" value="Genomic_DNA"/>
</dbReference>
<evidence type="ECO:0000313" key="2">
    <source>
        <dbReference type="Proteomes" id="UP000805193"/>
    </source>
</evidence>
<evidence type="ECO:0000313" key="1">
    <source>
        <dbReference type="EMBL" id="KAG0411913.1"/>
    </source>
</evidence>
<sequence length="420" mass="45723">MLLQEVNGTSVGLPGYEHYVNPSIPHKPTRATNSVPACNGQAAIYIDRSLPQAEIDTTTWCTAGQEIVAVRTQLRMRKYVLVSAYYRPQQPRGTRPDWGWMYHLRQNFPKDIILIGGHFNARHLAWGYGTRKATELKTTNHRNPVIERIDSGAPAVRTAPTVDEIQTGTIADLPGCLEGGHAHAPPTRPTSPISEDGEREHAPPAVPPSPPGSAPDSPGMSSTQREASFVSRPIPMPVERVMNETPELSTNNGETTGVNVPTLNSFECLGGDNPDGEPNVERAAPTSHDLPGQETPSRDAELSVGHKSTTHTRCRSEAVSQRRGVRSFSGRGGTWIRGDMDTREHPSSSNCGRNRQLMRCSRGDSGMPRREMRCRSVPSPTIQAEIRAALTALVPRIVAALKSMITTTIPGLHAPTLDTE</sequence>
<reference evidence="1 2" key="1">
    <citation type="journal article" date="2020" name="Cell">
        <title>Large-Scale Comparative Analyses of Tick Genomes Elucidate Their Genetic Diversity and Vector Capacities.</title>
        <authorList>
            <consortium name="Tick Genome and Microbiome Consortium (TIGMIC)"/>
            <person name="Jia N."/>
            <person name="Wang J."/>
            <person name="Shi W."/>
            <person name="Du L."/>
            <person name="Sun Y."/>
            <person name="Zhan W."/>
            <person name="Jiang J.F."/>
            <person name="Wang Q."/>
            <person name="Zhang B."/>
            <person name="Ji P."/>
            <person name="Bell-Sakyi L."/>
            <person name="Cui X.M."/>
            <person name="Yuan T.T."/>
            <person name="Jiang B.G."/>
            <person name="Yang W.F."/>
            <person name="Lam T.T."/>
            <person name="Chang Q.C."/>
            <person name="Ding S.J."/>
            <person name="Wang X.J."/>
            <person name="Zhu J.G."/>
            <person name="Ruan X.D."/>
            <person name="Zhao L."/>
            <person name="Wei J.T."/>
            <person name="Ye R.Z."/>
            <person name="Que T.C."/>
            <person name="Du C.H."/>
            <person name="Zhou Y.H."/>
            <person name="Cheng J.X."/>
            <person name="Dai P.F."/>
            <person name="Guo W.B."/>
            <person name="Han X.H."/>
            <person name="Huang E.J."/>
            <person name="Li L.F."/>
            <person name="Wei W."/>
            <person name="Gao Y.C."/>
            <person name="Liu J.Z."/>
            <person name="Shao H.Z."/>
            <person name="Wang X."/>
            <person name="Wang C.C."/>
            <person name="Yang T.C."/>
            <person name="Huo Q.B."/>
            <person name="Li W."/>
            <person name="Chen H.Y."/>
            <person name="Chen S.E."/>
            <person name="Zhou L.G."/>
            <person name="Ni X.B."/>
            <person name="Tian J.H."/>
            <person name="Sheng Y."/>
            <person name="Liu T."/>
            <person name="Pan Y.S."/>
            <person name="Xia L.Y."/>
            <person name="Li J."/>
            <person name="Zhao F."/>
            <person name="Cao W.C."/>
        </authorList>
    </citation>
    <scope>NUCLEOTIDE SEQUENCE [LARGE SCALE GENOMIC DNA]</scope>
    <source>
        <strain evidence="1">Iper-2018</strain>
    </source>
</reference>
<proteinExistence type="predicted"/>
<dbReference type="Proteomes" id="UP000805193">
    <property type="component" value="Unassembled WGS sequence"/>
</dbReference>
<gene>
    <name evidence="1" type="ORF">HPB47_010939</name>
</gene>
<accession>A0AC60NXP2</accession>
<protein>
    <submittedName>
        <fullName evidence="1">Uncharacterized protein</fullName>
    </submittedName>
</protein>
<keyword evidence="2" id="KW-1185">Reference proteome</keyword>
<name>A0AC60NXP2_IXOPE</name>